<proteinExistence type="predicted"/>
<organism evidence="1 2">
    <name type="scientific">Pyropia yezoensis</name>
    <name type="common">Susabi-nori</name>
    <name type="synonym">Porphyra yezoensis</name>
    <dbReference type="NCBI Taxonomy" id="2788"/>
    <lineage>
        <taxon>Eukaryota</taxon>
        <taxon>Rhodophyta</taxon>
        <taxon>Bangiophyceae</taxon>
        <taxon>Bangiales</taxon>
        <taxon>Bangiaceae</taxon>
        <taxon>Pyropia</taxon>
    </lineage>
</organism>
<dbReference type="Proteomes" id="UP000798662">
    <property type="component" value="Chromosome 3"/>
</dbReference>
<name>A0ACC3CH07_PYRYE</name>
<reference evidence="1" key="1">
    <citation type="submission" date="2019-11" db="EMBL/GenBank/DDBJ databases">
        <title>Nori genome reveals adaptations in red seaweeds to the harsh intertidal environment.</title>
        <authorList>
            <person name="Wang D."/>
            <person name="Mao Y."/>
        </authorList>
    </citation>
    <scope>NUCLEOTIDE SEQUENCE</scope>
    <source>
        <tissue evidence="1">Gametophyte</tissue>
    </source>
</reference>
<sequence>MVVFDDLLGVLVVLFCLCACFREHEPSRIRWVRLFTLDDVVIMCVDCYQMRLFSLRVSLLCACCRRRLVWLL</sequence>
<evidence type="ECO:0000313" key="1">
    <source>
        <dbReference type="EMBL" id="KAK1869061.1"/>
    </source>
</evidence>
<accession>A0ACC3CH07</accession>
<evidence type="ECO:0000313" key="2">
    <source>
        <dbReference type="Proteomes" id="UP000798662"/>
    </source>
</evidence>
<protein>
    <submittedName>
        <fullName evidence="1">Uncharacterized protein</fullName>
    </submittedName>
</protein>
<keyword evidence="2" id="KW-1185">Reference proteome</keyword>
<dbReference type="EMBL" id="CM020620">
    <property type="protein sequence ID" value="KAK1869061.1"/>
    <property type="molecule type" value="Genomic_DNA"/>
</dbReference>
<gene>
    <name evidence="1" type="ORF">I4F81_011543</name>
</gene>
<comment type="caution">
    <text evidence="1">The sequence shown here is derived from an EMBL/GenBank/DDBJ whole genome shotgun (WGS) entry which is preliminary data.</text>
</comment>